<name>A0A6G1H2J2_9PEZI</name>
<feature type="transmembrane region" description="Helical" evidence="7">
    <location>
        <begin position="259"/>
        <end position="279"/>
    </location>
</feature>
<feature type="transmembrane region" description="Helical" evidence="7">
    <location>
        <begin position="364"/>
        <end position="388"/>
    </location>
</feature>
<evidence type="ECO:0000256" key="7">
    <source>
        <dbReference type="SAM" id="Phobius"/>
    </source>
</evidence>
<feature type="transmembrane region" description="Helical" evidence="7">
    <location>
        <begin position="193"/>
        <end position="216"/>
    </location>
</feature>
<organism evidence="9 10">
    <name type="scientific">Aulographum hederae CBS 113979</name>
    <dbReference type="NCBI Taxonomy" id="1176131"/>
    <lineage>
        <taxon>Eukaryota</taxon>
        <taxon>Fungi</taxon>
        <taxon>Dikarya</taxon>
        <taxon>Ascomycota</taxon>
        <taxon>Pezizomycotina</taxon>
        <taxon>Dothideomycetes</taxon>
        <taxon>Pleosporomycetidae</taxon>
        <taxon>Aulographales</taxon>
        <taxon>Aulographaceae</taxon>
    </lineage>
</organism>
<dbReference type="PANTHER" id="PTHR23501">
    <property type="entry name" value="MAJOR FACILITATOR SUPERFAMILY"/>
    <property type="match status" value="1"/>
</dbReference>
<evidence type="ECO:0000256" key="6">
    <source>
        <dbReference type="ARBA" id="ARBA00023136"/>
    </source>
</evidence>
<dbReference type="PROSITE" id="PS50850">
    <property type="entry name" value="MFS"/>
    <property type="match status" value="1"/>
</dbReference>
<dbReference type="InterPro" id="IPR020846">
    <property type="entry name" value="MFS_dom"/>
</dbReference>
<dbReference type="CDD" id="cd17502">
    <property type="entry name" value="MFS_Azr1_MDR_like"/>
    <property type="match status" value="1"/>
</dbReference>
<comment type="subcellular location">
    <subcellularLocation>
        <location evidence="1">Cell membrane</location>
        <topology evidence="1">Multi-pass membrane protein</topology>
    </subcellularLocation>
</comment>
<evidence type="ECO:0000313" key="10">
    <source>
        <dbReference type="Proteomes" id="UP000800041"/>
    </source>
</evidence>
<dbReference type="Pfam" id="PF07690">
    <property type="entry name" value="MFS_1"/>
    <property type="match status" value="1"/>
</dbReference>
<proteinExistence type="inferred from homology"/>
<accession>A0A6G1H2J2</accession>
<evidence type="ECO:0000259" key="8">
    <source>
        <dbReference type="PROSITE" id="PS50850"/>
    </source>
</evidence>
<dbReference type="GO" id="GO:0005886">
    <property type="term" value="C:plasma membrane"/>
    <property type="evidence" value="ECO:0007669"/>
    <property type="project" value="UniProtKB-SubCell"/>
</dbReference>
<evidence type="ECO:0000256" key="2">
    <source>
        <dbReference type="ARBA" id="ARBA00007520"/>
    </source>
</evidence>
<feature type="domain" description="Major facilitator superfamily (MFS) profile" evidence="8">
    <location>
        <begin position="71"/>
        <end position="563"/>
    </location>
</feature>
<comment type="similarity">
    <text evidence="2">Belongs to the major facilitator superfamily. TCR/Tet family.</text>
</comment>
<dbReference type="Gene3D" id="1.20.1720.10">
    <property type="entry name" value="Multidrug resistance protein D"/>
    <property type="match status" value="1"/>
</dbReference>
<dbReference type="Proteomes" id="UP000800041">
    <property type="component" value="Unassembled WGS sequence"/>
</dbReference>
<sequence length="602" mass="64567">MDASTPPGDFQKEIGVSKESELKSGAIRTAQDAPSTPLPLQDGIEVQDLNHILPIDGSSEKNRSNFRIWAIMIALCLSLFIAALDQTIVATAIPTISADLHSATGYTWIGGAYLLANAAASPIWAKLSDIWGRKLILLVAVAWFAASSIVCAKASSMRMLIAGRALQGTAGGGLTQLCNITISDVFSVRTRSLFLAFLEFVWAVAGGIGPILGGVFSELANWRWCFWINLPISGITFILLFFFLDVHNPRTKVWDGLKAIDWFGSLTIIGLVLMLLLGLDFGGVVFPWSSPTVICLIVFGALMSVFFVFSEKRLAKYPLMPLALFRHKSNTAALVVTFLHGMVFIACEYYLPLYFQSVHESSPLHSGLLIIPISISEAVVGIICGVLIHRTGRYQEIIWFGLIFLTVGNGLYITFGVGTPIAHIIGFELIQGIGAGCIFEAPLIALHAKVAQDDTATATATCGFIRNMATACSIVIGGAIFQNGMASRRSDFRAAGLPANLTEAFAGGDAAANVWLIADIQDQEQELAVKGAYADSLRTLWILTTCLSGVALVVSVFIKGWHLGTEHTETRTGLKEKVKEALPLPALGTTNAGAREAGNSSV</sequence>
<keyword evidence="10" id="KW-1185">Reference proteome</keyword>
<evidence type="ECO:0000256" key="1">
    <source>
        <dbReference type="ARBA" id="ARBA00004651"/>
    </source>
</evidence>
<keyword evidence="4 7" id="KW-0812">Transmembrane</keyword>
<feature type="transmembrane region" description="Helical" evidence="7">
    <location>
        <begin position="331"/>
        <end position="352"/>
    </location>
</feature>
<evidence type="ECO:0000256" key="5">
    <source>
        <dbReference type="ARBA" id="ARBA00022989"/>
    </source>
</evidence>
<dbReference type="InterPro" id="IPR011701">
    <property type="entry name" value="MFS"/>
</dbReference>
<reference evidence="9" key="1">
    <citation type="journal article" date="2020" name="Stud. Mycol.">
        <title>101 Dothideomycetes genomes: a test case for predicting lifestyles and emergence of pathogens.</title>
        <authorList>
            <person name="Haridas S."/>
            <person name="Albert R."/>
            <person name="Binder M."/>
            <person name="Bloem J."/>
            <person name="Labutti K."/>
            <person name="Salamov A."/>
            <person name="Andreopoulos B."/>
            <person name="Baker S."/>
            <person name="Barry K."/>
            <person name="Bills G."/>
            <person name="Bluhm B."/>
            <person name="Cannon C."/>
            <person name="Castanera R."/>
            <person name="Culley D."/>
            <person name="Daum C."/>
            <person name="Ezra D."/>
            <person name="Gonzalez J."/>
            <person name="Henrissat B."/>
            <person name="Kuo A."/>
            <person name="Liang C."/>
            <person name="Lipzen A."/>
            <person name="Lutzoni F."/>
            <person name="Magnuson J."/>
            <person name="Mondo S."/>
            <person name="Nolan M."/>
            <person name="Ohm R."/>
            <person name="Pangilinan J."/>
            <person name="Park H.-J."/>
            <person name="Ramirez L."/>
            <person name="Alfaro M."/>
            <person name="Sun H."/>
            <person name="Tritt A."/>
            <person name="Yoshinaga Y."/>
            <person name="Zwiers L.-H."/>
            <person name="Turgeon B."/>
            <person name="Goodwin S."/>
            <person name="Spatafora J."/>
            <person name="Crous P."/>
            <person name="Grigoriev I."/>
        </authorList>
    </citation>
    <scope>NUCLEOTIDE SEQUENCE</scope>
    <source>
        <strain evidence="9">CBS 113979</strain>
    </source>
</reference>
<evidence type="ECO:0000256" key="4">
    <source>
        <dbReference type="ARBA" id="ARBA00022692"/>
    </source>
</evidence>
<feature type="transmembrane region" description="Helical" evidence="7">
    <location>
        <begin position="228"/>
        <end position="247"/>
    </location>
</feature>
<dbReference type="Gene3D" id="1.20.1250.20">
    <property type="entry name" value="MFS general substrate transporter like domains"/>
    <property type="match status" value="1"/>
</dbReference>
<dbReference type="AlphaFoldDB" id="A0A6G1H2J2"/>
<dbReference type="GO" id="GO:0022857">
    <property type="term" value="F:transmembrane transporter activity"/>
    <property type="evidence" value="ECO:0007669"/>
    <property type="project" value="InterPro"/>
</dbReference>
<feature type="transmembrane region" description="Helical" evidence="7">
    <location>
        <begin position="291"/>
        <end position="310"/>
    </location>
</feature>
<keyword evidence="3" id="KW-1003">Cell membrane</keyword>
<feature type="transmembrane region" description="Helical" evidence="7">
    <location>
        <begin position="540"/>
        <end position="558"/>
    </location>
</feature>
<feature type="transmembrane region" description="Helical" evidence="7">
    <location>
        <begin position="131"/>
        <end position="152"/>
    </location>
</feature>
<evidence type="ECO:0000256" key="3">
    <source>
        <dbReference type="ARBA" id="ARBA00022475"/>
    </source>
</evidence>
<evidence type="ECO:0000313" key="9">
    <source>
        <dbReference type="EMBL" id="KAF1987284.1"/>
    </source>
</evidence>
<dbReference type="EMBL" id="ML977153">
    <property type="protein sequence ID" value="KAF1987284.1"/>
    <property type="molecule type" value="Genomic_DNA"/>
</dbReference>
<protein>
    <submittedName>
        <fullName evidence="9">Putative MFS transporter</fullName>
    </submittedName>
</protein>
<keyword evidence="5 7" id="KW-1133">Transmembrane helix</keyword>
<feature type="transmembrane region" description="Helical" evidence="7">
    <location>
        <begin position="68"/>
        <end position="93"/>
    </location>
</feature>
<dbReference type="OrthoDB" id="10021397at2759"/>
<dbReference type="PANTHER" id="PTHR23501:SF158">
    <property type="entry name" value="TRANSPORTER, PUTATIVE (AFU_ORTHOLOGUE AFUA_5G14490)-RELATED"/>
    <property type="match status" value="1"/>
</dbReference>
<feature type="transmembrane region" description="Helical" evidence="7">
    <location>
        <begin position="397"/>
        <end position="415"/>
    </location>
</feature>
<gene>
    <name evidence="9" type="ORF">K402DRAFT_354168</name>
</gene>
<keyword evidence="6 7" id="KW-0472">Membrane</keyword>
<feature type="transmembrane region" description="Helical" evidence="7">
    <location>
        <begin position="105"/>
        <end position="125"/>
    </location>
</feature>
<dbReference type="InterPro" id="IPR036259">
    <property type="entry name" value="MFS_trans_sf"/>
</dbReference>
<dbReference type="FunFam" id="1.20.1720.10:FF:000014">
    <property type="entry name" value="MFS drug transporter, putative"/>
    <property type="match status" value="1"/>
</dbReference>
<dbReference type="SUPFAM" id="SSF103473">
    <property type="entry name" value="MFS general substrate transporter"/>
    <property type="match status" value="2"/>
</dbReference>